<evidence type="ECO:0000256" key="3">
    <source>
        <dbReference type="ARBA" id="ARBA00022777"/>
    </source>
</evidence>
<evidence type="ECO:0000256" key="4">
    <source>
        <dbReference type="ARBA" id="ARBA00022840"/>
    </source>
</evidence>
<feature type="compositionally biased region" description="Basic and acidic residues" evidence="6">
    <location>
        <begin position="307"/>
        <end position="324"/>
    </location>
</feature>
<feature type="transmembrane region" description="Helical" evidence="7">
    <location>
        <begin position="379"/>
        <end position="397"/>
    </location>
</feature>
<feature type="region of interest" description="Disordered" evidence="6">
    <location>
        <begin position="268"/>
        <end position="375"/>
    </location>
</feature>
<feature type="compositionally biased region" description="Pro residues" evidence="6">
    <location>
        <begin position="325"/>
        <end position="338"/>
    </location>
</feature>
<sequence length="597" mass="63625">MSTQVPERLGPYRLVRKIGEGGMGVVHLGMDGDGSQVAVKVLHPHVAADLKARDRLTREVETMRRVRSSHVAEVLDAELAGGQPYVVTRFAPGRTLEDTVLADGALRDYDLVRLARGLCQALVAIHAADVIHRDFKPSNVMLVDGEPLVIDFGIAHLVNATRLTQTGMFVGTPGYLAPEIIRDSEITQAADVHALASTVFFAATGVPPFGTGTFEAVCFNIMEGRAQLDKAPLWLRGWLSRALQVDARSRPSAQELLRMARVLDPTKTAFHEIPTTSPKPKPTGTRVMSGRDAYSDLLPPVDYAQPARKEKPPRKEKPARKEKPPPAPRMEPPPPYVPAPVAVQPRTDQRVAGYPAPPRVRPYTPPPAPQPRSGERKRFVVGSQLVGLLLLVALTALTVMVPVAVGATAIALAVVLRVGEYLFGEMVNRRRTRGGGSSADPLLAIVGTPWALVKAALVTLVHVPLALAFGAIVWGVLRWGGGMGINAAAAYAAGAFTLGLFVLPGGGAPRKAVTRSLTSVLRTPGAAMAAAVAVGALALFAVMFALSQKTIWMPWEAPSKVIDRLTAQAQDGALSLLSGLADDLLKKTGLGFLSPWS</sequence>
<keyword evidence="7" id="KW-0472">Membrane</keyword>
<dbReference type="InterPro" id="IPR017441">
    <property type="entry name" value="Protein_kinase_ATP_BS"/>
</dbReference>
<feature type="compositionally biased region" description="Pro residues" evidence="6">
    <location>
        <begin position="355"/>
        <end position="370"/>
    </location>
</feature>
<protein>
    <submittedName>
        <fullName evidence="9">Serine/threonine-protein kinase</fullName>
        <ecNumber evidence="9">2.7.11.1</ecNumber>
    </submittedName>
</protein>
<dbReference type="EMBL" id="JBITGY010000004">
    <property type="protein sequence ID" value="MFI6499230.1"/>
    <property type="molecule type" value="Genomic_DNA"/>
</dbReference>
<keyword evidence="10" id="KW-1185">Reference proteome</keyword>
<evidence type="ECO:0000256" key="2">
    <source>
        <dbReference type="ARBA" id="ARBA00022741"/>
    </source>
</evidence>
<dbReference type="PROSITE" id="PS50011">
    <property type="entry name" value="PROTEIN_KINASE_DOM"/>
    <property type="match status" value="1"/>
</dbReference>
<keyword evidence="7" id="KW-0812">Transmembrane</keyword>
<gene>
    <name evidence="9" type="ORF">ACIBG2_17725</name>
</gene>
<dbReference type="PROSITE" id="PS00108">
    <property type="entry name" value="PROTEIN_KINASE_ST"/>
    <property type="match status" value="1"/>
</dbReference>
<name>A0ABW7YTI0_9ACTN</name>
<keyword evidence="2 5" id="KW-0547">Nucleotide-binding</keyword>
<evidence type="ECO:0000256" key="6">
    <source>
        <dbReference type="SAM" id="MobiDB-lite"/>
    </source>
</evidence>
<dbReference type="InterPro" id="IPR000719">
    <property type="entry name" value="Prot_kinase_dom"/>
</dbReference>
<organism evidence="9 10">
    <name type="scientific">Nonomuraea typhae</name>
    <dbReference type="NCBI Taxonomy" id="2603600"/>
    <lineage>
        <taxon>Bacteria</taxon>
        <taxon>Bacillati</taxon>
        <taxon>Actinomycetota</taxon>
        <taxon>Actinomycetes</taxon>
        <taxon>Streptosporangiales</taxon>
        <taxon>Streptosporangiaceae</taxon>
        <taxon>Nonomuraea</taxon>
    </lineage>
</organism>
<proteinExistence type="predicted"/>
<dbReference type="InterPro" id="IPR008271">
    <property type="entry name" value="Ser/Thr_kinase_AS"/>
</dbReference>
<dbReference type="PANTHER" id="PTHR43289">
    <property type="entry name" value="MITOGEN-ACTIVATED PROTEIN KINASE KINASE KINASE 20-RELATED"/>
    <property type="match status" value="1"/>
</dbReference>
<evidence type="ECO:0000256" key="1">
    <source>
        <dbReference type="ARBA" id="ARBA00022679"/>
    </source>
</evidence>
<dbReference type="Gene3D" id="3.30.200.20">
    <property type="entry name" value="Phosphorylase Kinase, domain 1"/>
    <property type="match status" value="1"/>
</dbReference>
<dbReference type="RefSeq" id="WP_397082441.1">
    <property type="nucleotide sequence ID" value="NZ_JBITGY010000004.1"/>
</dbReference>
<dbReference type="Proteomes" id="UP001612741">
    <property type="component" value="Unassembled WGS sequence"/>
</dbReference>
<dbReference type="PANTHER" id="PTHR43289:SF34">
    <property type="entry name" value="SERINE_THREONINE-PROTEIN KINASE YBDM-RELATED"/>
    <property type="match status" value="1"/>
</dbReference>
<keyword evidence="7" id="KW-1133">Transmembrane helix</keyword>
<dbReference type="CDD" id="cd14014">
    <property type="entry name" value="STKc_PknB_like"/>
    <property type="match status" value="1"/>
</dbReference>
<dbReference type="SUPFAM" id="SSF56112">
    <property type="entry name" value="Protein kinase-like (PK-like)"/>
    <property type="match status" value="1"/>
</dbReference>
<evidence type="ECO:0000259" key="8">
    <source>
        <dbReference type="PROSITE" id="PS50011"/>
    </source>
</evidence>
<dbReference type="InterPro" id="IPR011009">
    <property type="entry name" value="Kinase-like_dom_sf"/>
</dbReference>
<evidence type="ECO:0000256" key="7">
    <source>
        <dbReference type="SAM" id="Phobius"/>
    </source>
</evidence>
<feature type="transmembrane region" description="Helical" evidence="7">
    <location>
        <begin position="483"/>
        <end position="504"/>
    </location>
</feature>
<evidence type="ECO:0000313" key="9">
    <source>
        <dbReference type="EMBL" id="MFI6499230.1"/>
    </source>
</evidence>
<evidence type="ECO:0000256" key="5">
    <source>
        <dbReference type="PROSITE-ProRule" id="PRU10141"/>
    </source>
</evidence>
<feature type="compositionally biased region" description="Low complexity" evidence="6">
    <location>
        <begin position="274"/>
        <end position="285"/>
    </location>
</feature>
<dbReference type="Gene3D" id="1.10.510.10">
    <property type="entry name" value="Transferase(Phosphotransferase) domain 1"/>
    <property type="match status" value="1"/>
</dbReference>
<feature type="binding site" evidence="5">
    <location>
        <position position="40"/>
    </location>
    <ligand>
        <name>ATP</name>
        <dbReference type="ChEBI" id="CHEBI:30616"/>
    </ligand>
</feature>
<dbReference type="PROSITE" id="PS00107">
    <property type="entry name" value="PROTEIN_KINASE_ATP"/>
    <property type="match status" value="1"/>
</dbReference>
<dbReference type="EC" id="2.7.11.1" evidence="9"/>
<feature type="domain" description="Protein kinase" evidence="8">
    <location>
        <begin position="12"/>
        <end position="262"/>
    </location>
</feature>
<evidence type="ECO:0000313" key="10">
    <source>
        <dbReference type="Proteomes" id="UP001612741"/>
    </source>
</evidence>
<dbReference type="Pfam" id="PF00069">
    <property type="entry name" value="Pkinase"/>
    <property type="match status" value="1"/>
</dbReference>
<reference evidence="9 10" key="1">
    <citation type="submission" date="2024-10" db="EMBL/GenBank/DDBJ databases">
        <title>The Natural Products Discovery Center: Release of the First 8490 Sequenced Strains for Exploring Actinobacteria Biosynthetic Diversity.</title>
        <authorList>
            <person name="Kalkreuter E."/>
            <person name="Kautsar S.A."/>
            <person name="Yang D."/>
            <person name="Bader C.D."/>
            <person name="Teijaro C.N."/>
            <person name="Fluegel L."/>
            <person name="Davis C.M."/>
            <person name="Simpson J.R."/>
            <person name="Lauterbach L."/>
            <person name="Steele A.D."/>
            <person name="Gui C."/>
            <person name="Meng S."/>
            <person name="Li G."/>
            <person name="Viehrig K."/>
            <person name="Ye F."/>
            <person name="Su P."/>
            <person name="Kiefer A.F."/>
            <person name="Nichols A."/>
            <person name="Cepeda A.J."/>
            <person name="Yan W."/>
            <person name="Fan B."/>
            <person name="Jiang Y."/>
            <person name="Adhikari A."/>
            <person name="Zheng C.-J."/>
            <person name="Schuster L."/>
            <person name="Cowan T.M."/>
            <person name="Smanski M.J."/>
            <person name="Chevrette M.G."/>
            <person name="De Carvalho L.P.S."/>
            <person name="Shen B."/>
        </authorList>
    </citation>
    <scope>NUCLEOTIDE SEQUENCE [LARGE SCALE GENOMIC DNA]</scope>
    <source>
        <strain evidence="9 10">NPDC050545</strain>
    </source>
</reference>
<keyword evidence="3 9" id="KW-0418">Kinase</keyword>
<feature type="transmembrane region" description="Helical" evidence="7">
    <location>
        <begin position="455"/>
        <end position="477"/>
    </location>
</feature>
<comment type="caution">
    <text evidence="9">The sequence shown here is derived from an EMBL/GenBank/DDBJ whole genome shotgun (WGS) entry which is preliminary data.</text>
</comment>
<accession>A0ABW7YTI0</accession>
<keyword evidence="4 5" id="KW-0067">ATP-binding</keyword>
<feature type="transmembrane region" description="Helical" evidence="7">
    <location>
        <begin position="525"/>
        <end position="546"/>
    </location>
</feature>
<dbReference type="GO" id="GO:0004674">
    <property type="term" value="F:protein serine/threonine kinase activity"/>
    <property type="evidence" value="ECO:0007669"/>
    <property type="project" value="UniProtKB-EC"/>
</dbReference>
<keyword evidence="1 9" id="KW-0808">Transferase</keyword>